<dbReference type="PANTHER" id="PTHR48100:SF1">
    <property type="entry name" value="HISTIDINE PHOSPHATASE FAMILY PROTEIN-RELATED"/>
    <property type="match status" value="1"/>
</dbReference>
<feature type="binding site" evidence="4">
    <location>
        <begin position="9"/>
        <end position="16"/>
    </location>
    <ligand>
        <name>substrate</name>
    </ligand>
</feature>
<feature type="active site" description="Proton donor/acceptor" evidence="3">
    <location>
        <position position="95"/>
    </location>
</feature>
<accession>A0AAJ1EW95</accession>
<dbReference type="PANTHER" id="PTHR48100">
    <property type="entry name" value="BROAD-SPECIFICITY PHOSPHATASE YOR283W-RELATED"/>
    <property type="match status" value="1"/>
</dbReference>
<comment type="caution">
    <text evidence="5">The sequence shown here is derived from an EMBL/GenBank/DDBJ whole genome shotgun (WGS) entry which is preliminary data.</text>
</comment>
<evidence type="ECO:0000313" key="5">
    <source>
        <dbReference type="EMBL" id="MCH4292774.1"/>
    </source>
</evidence>
<dbReference type="InterPro" id="IPR029033">
    <property type="entry name" value="His_PPase_superfam"/>
</dbReference>
<keyword evidence="2" id="KW-0413">Isomerase</keyword>
<organism evidence="5 6">
    <name type="scientific">Shewanella zhuhaiensis</name>
    <dbReference type="NCBI Taxonomy" id="2919576"/>
    <lineage>
        <taxon>Bacteria</taxon>
        <taxon>Pseudomonadati</taxon>
        <taxon>Pseudomonadota</taxon>
        <taxon>Gammaproteobacteria</taxon>
        <taxon>Alteromonadales</taxon>
        <taxon>Shewanellaceae</taxon>
        <taxon>Shewanella</taxon>
    </lineage>
</organism>
<keyword evidence="1" id="KW-0324">Glycolysis</keyword>
<evidence type="ECO:0000256" key="1">
    <source>
        <dbReference type="ARBA" id="ARBA00023152"/>
    </source>
</evidence>
<evidence type="ECO:0000313" key="6">
    <source>
        <dbReference type="Proteomes" id="UP001297581"/>
    </source>
</evidence>
<dbReference type="AlphaFoldDB" id="A0AAJ1EW95"/>
<dbReference type="SUPFAM" id="SSF53254">
    <property type="entry name" value="Phosphoglycerate mutase-like"/>
    <property type="match status" value="1"/>
</dbReference>
<proteinExistence type="predicted"/>
<evidence type="ECO:0000256" key="2">
    <source>
        <dbReference type="ARBA" id="ARBA00023235"/>
    </source>
</evidence>
<protein>
    <submittedName>
        <fullName evidence="5">Histidine phosphatase family protein</fullName>
    </submittedName>
</protein>
<dbReference type="SMART" id="SM00855">
    <property type="entry name" value="PGAM"/>
    <property type="match status" value="1"/>
</dbReference>
<dbReference type="RefSeq" id="WP_240589438.1">
    <property type="nucleotide sequence ID" value="NZ_JAKUDL010000001.1"/>
</dbReference>
<dbReference type="Pfam" id="PF00300">
    <property type="entry name" value="His_Phos_1"/>
    <property type="match status" value="1"/>
</dbReference>
<sequence>MVSELFILRHGQTEFNAQRRLQGHCNSPLTAQGEAQALAYGNTLKSLAGQLNTAELNDFAIVSSPLGRAIQTAAIVAAGLGREPGAVSADDRVKEAGLGEWEHGHIPDIHAANPGLADKPGWYLDGPGAEPLENIQARLHDWLKDPATPSRVIVVSHGVTGVVLRGLLLGLEPQAMWAQDKPQDAFYYFSQGTLKRIACR</sequence>
<dbReference type="InterPro" id="IPR013078">
    <property type="entry name" value="His_Pase_superF_clade-1"/>
</dbReference>
<dbReference type="Gene3D" id="3.40.50.1240">
    <property type="entry name" value="Phosphoglycerate mutase-like"/>
    <property type="match status" value="1"/>
</dbReference>
<name>A0AAJ1EW95_9GAMM</name>
<dbReference type="CDD" id="cd07067">
    <property type="entry name" value="HP_PGM_like"/>
    <property type="match status" value="1"/>
</dbReference>
<dbReference type="GO" id="GO:0016791">
    <property type="term" value="F:phosphatase activity"/>
    <property type="evidence" value="ECO:0007669"/>
    <property type="project" value="TreeGrafter"/>
</dbReference>
<dbReference type="Proteomes" id="UP001297581">
    <property type="component" value="Unassembled WGS sequence"/>
</dbReference>
<dbReference type="GO" id="GO:0005737">
    <property type="term" value="C:cytoplasm"/>
    <property type="evidence" value="ECO:0007669"/>
    <property type="project" value="TreeGrafter"/>
</dbReference>
<reference evidence="5 6" key="1">
    <citation type="submission" date="2022-02" db="EMBL/GenBank/DDBJ databases">
        <title>The genome sequence of Shewanella sp. 3B26.</title>
        <authorList>
            <person name="Du J."/>
        </authorList>
    </citation>
    <scope>NUCLEOTIDE SEQUENCE [LARGE SCALE GENOMIC DNA]</scope>
    <source>
        <strain evidence="5 6">3B26</strain>
    </source>
</reference>
<dbReference type="InterPro" id="IPR001345">
    <property type="entry name" value="PG/BPGM_mutase_AS"/>
</dbReference>
<dbReference type="EMBL" id="JAKUDL010000001">
    <property type="protein sequence ID" value="MCH4292774.1"/>
    <property type="molecule type" value="Genomic_DNA"/>
</dbReference>
<dbReference type="PROSITE" id="PS00175">
    <property type="entry name" value="PG_MUTASE"/>
    <property type="match status" value="1"/>
</dbReference>
<evidence type="ECO:0000256" key="4">
    <source>
        <dbReference type="PIRSR" id="PIRSR613078-2"/>
    </source>
</evidence>
<feature type="binding site" evidence="4">
    <location>
        <position position="68"/>
    </location>
    <ligand>
        <name>substrate</name>
    </ligand>
</feature>
<dbReference type="InterPro" id="IPR050275">
    <property type="entry name" value="PGM_Phosphatase"/>
</dbReference>
<evidence type="ECO:0000256" key="3">
    <source>
        <dbReference type="PIRSR" id="PIRSR613078-1"/>
    </source>
</evidence>
<feature type="active site" description="Tele-phosphohistidine intermediate" evidence="3">
    <location>
        <position position="10"/>
    </location>
</feature>
<gene>
    <name evidence="5" type="ORF">MJ923_00480</name>
</gene>
<keyword evidence="6" id="KW-1185">Reference proteome</keyword>